<feature type="compositionally biased region" description="Low complexity" evidence="1">
    <location>
        <begin position="201"/>
        <end position="211"/>
    </location>
</feature>
<feature type="compositionally biased region" description="Low complexity" evidence="1">
    <location>
        <begin position="156"/>
        <end position="167"/>
    </location>
</feature>
<feature type="compositionally biased region" description="Gly residues" evidence="1">
    <location>
        <begin position="187"/>
        <end position="200"/>
    </location>
</feature>
<feature type="compositionally biased region" description="Basic and acidic residues" evidence="1">
    <location>
        <begin position="130"/>
        <end position="142"/>
    </location>
</feature>
<keyword evidence="3" id="KW-1185">Reference proteome</keyword>
<dbReference type="EMBL" id="JALJOT010000002">
    <property type="protein sequence ID" value="KAK9917845.1"/>
    <property type="molecule type" value="Genomic_DNA"/>
</dbReference>
<reference evidence="2 3" key="1">
    <citation type="journal article" date="2024" name="Nat. Commun.">
        <title>Phylogenomics reveals the evolutionary origins of lichenization in chlorophyte algae.</title>
        <authorList>
            <person name="Puginier C."/>
            <person name="Libourel C."/>
            <person name="Otte J."/>
            <person name="Skaloud P."/>
            <person name="Haon M."/>
            <person name="Grisel S."/>
            <person name="Petersen M."/>
            <person name="Berrin J.G."/>
            <person name="Delaux P.M."/>
            <person name="Dal Grande F."/>
            <person name="Keller J."/>
        </authorList>
    </citation>
    <scope>NUCLEOTIDE SEQUENCE [LARGE SCALE GENOMIC DNA]</scope>
    <source>
        <strain evidence="2 3">SAG 216-7</strain>
    </source>
</reference>
<feature type="compositionally biased region" description="Basic and acidic residues" evidence="1">
    <location>
        <begin position="214"/>
        <end position="223"/>
    </location>
</feature>
<dbReference type="PANTHER" id="PTHR36339:SF2">
    <property type="entry name" value="F23A5.5"/>
    <property type="match status" value="1"/>
</dbReference>
<comment type="caution">
    <text evidence="2">The sequence shown here is derived from an EMBL/GenBank/DDBJ whole genome shotgun (WGS) entry which is preliminary data.</text>
</comment>
<accession>A0ABR2Z2F4</accession>
<sequence length="223" mass="24298">MIVATRFRLGSASKILVRSFRSSDLCSSPASEANKGNDVIKRTLSPSSTGQSMPSNVAMKEYGFMESAEILFSEREKPRIIGRWDWHAWQLFVSLLPPFEEEQKEAPRQLEKEQMRTRLEALEELVRNLQEQMDRPETDTRSDTPASTPEAGLGPSNSKSSISPSVSTQPRWLGLQRTQPPEAHSSSGGGGFSTGHGGAGRASAGAASSGALTDADRQAHIRQ</sequence>
<dbReference type="Proteomes" id="UP001491310">
    <property type="component" value="Unassembled WGS sequence"/>
</dbReference>
<name>A0ABR2Z2F4_9CHLO</name>
<protein>
    <submittedName>
        <fullName evidence="2">Uncharacterized protein</fullName>
    </submittedName>
</protein>
<evidence type="ECO:0000313" key="2">
    <source>
        <dbReference type="EMBL" id="KAK9917845.1"/>
    </source>
</evidence>
<organism evidence="2 3">
    <name type="scientific">Coccomyxa subellipsoidea</name>
    <dbReference type="NCBI Taxonomy" id="248742"/>
    <lineage>
        <taxon>Eukaryota</taxon>
        <taxon>Viridiplantae</taxon>
        <taxon>Chlorophyta</taxon>
        <taxon>core chlorophytes</taxon>
        <taxon>Trebouxiophyceae</taxon>
        <taxon>Trebouxiophyceae incertae sedis</taxon>
        <taxon>Coccomyxaceae</taxon>
        <taxon>Coccomyxa</taxon>
    </lineage>
</organism>
<feature type="region of interest" description="Disordered" evidence="1">
    <location>
        <begin position="130"/>
        <end position="223"/>
    </location>
</feature>
<gene>
    <name evidence="2" type="ORF">WJX75_008834</name>
</gene>
<proteinExistence type="predicted"/>
<evidence type="ECO:0000313" key="3">
    <source>
        <dbReference type="Proteomes" id="UP001491310"/>
    </source>
</evidence>
<dbReference type="PANTHER" id="PTHR36339">
    <property type="entry name" value="F23A5.5"/>
    <property type="match status" value="1"/>
</dbReference>
<evidence type="ECO:0000256" key="1">
    <source>
        <dbReference type="SAM" id="MobiDB-lite"/>
    </source>
</evidence>